<reference evidence="7 8" key="1">
    <citation type="submission" date="2018-04" db="EMBL/GenBank/DDBJ databases">
        <title>Active sludge and wastewater microbial communities from Klosterneuburg, Austria.</title>
        <authorList>
            <person name="Wagner M."/>
        </authorList>
    </citation>
    <scope>NUCLEOTIDE SEQUENCE [LARGE SCALE GENOMIC DNA]</scope>
    <source>
        <strain evidence="7 8">Nm 57</strain>
    </source>
</reference>
<organism evidence="7 8">
    <name type="scientific">Nitrosomonas eutropha</name>
    <dbReference type="NCBI Taxonomy" id="916"/>
    <lineage>
        <taxon>Bacteria</taxon>
        <taxon>Pseudomonadati</taxon>
        <taxon>Pseudomonadota</taxon>
        <taxon>Betaproteobacteria</taxon>
        <taxon>Nitrosomonadales</taxon>
        <taxon>Nitrosomonadaceae</taxon>
        <taxon>Nitrosomonas</taxon>
    </lineage>
</organism>
<evidence type="ECO:0000313" key="8">
    <source>
        <dbReference type="Proteomes" id="UP000247780"/>
    </source>
</evidence>
<evidence type="ECO:0000256" key="2">
    <source>
        <dbReference type="ARBA" id="ARBA00022692"/>
    </source>
</evidence>
<feature type="domain" description="Bacterial virulence protein VirB8" evidence="6">
    <location>
        <begin position="25"/>
        <end position="230"/>
    </location>
</feature>
<evidence type="ECO:0000259" key="6">
    <source>
        <dbReference type="Pfam" id="PF04335"/>
    </source>
</evidence>
<proteinExistence type="predicted"/>
<dbReference type="InterPro" id="IPR007430">
    <property type="entry name" value="VirB8"/>
</dbReference>
<protein>
    <submittedName>
        <fullName evidence="7">Type IV secretion system protein VirB8</fullName>
    </submittedName>
</protein>
<dbReference type="CDD" id="cd16424">
    <property type="entry name" value="VirB8"/>
    <property type="match status" value="1"/>
</dbReference>
<dbReference type="Pfam" id="PF04335">
    <property type="entry name" value="VirB8"/>
    <property type="match status" value="1"/>
</dbReference>
<evidence type="ECO:0000256" key="5">
    <source>
        <dbReference type="SAM" id="Phobius"/>
    </source>
</evidence>
<accession>A0ABX5M8E6</accession>
<dbReference type="Proteomes" id="UP000247780">
    <property type="component" value="Unassembled WGS sequence"/>
</dbReference>
<feature type="transmembrane region" description="Helical" evidence="5">
    <location>
        <begin position="40"/>
        <end position="62"/>
    </location>
</feature>
<gene>
    <name evidence="7" type="ORF">C8R14_12526</name>
</gene>
<evidence type="ECO:0000313" key="7">
    <source>
        <dbReference type="EMBL" id="PXV79091.1"/>
    </source>
</evidence>
<evidence type="ECO:0000256" key="1">
    <source>
        <dbReference type="ARBA" id="ARBA00004167"/>
    </source>
</evidence>
<comment type="subcellular location">
    <subcellularLocation>
        <location evidence="1">Membrane</location>
        <topology evidence="1">Single-pass membrane protein</topology>
    </subcellularLocation>
</comment>
<dbReference type="Gene3D" id="3.10.450.230">
    <property type="entry name" value="VirB8 protein"/>
    <property type="match status" value="1"/>
</dbReference>
<sequence length="236" mass="26662">MNKENTKKPGDITPNDDLRDVTWEAELNAILRNSLKRHAALNYVLAVAVAALTIALAVLMPLKQLVPYVVRVDNLTGATSIGQTVQDYVAESELADKHWVNKFVVARERYNYHLIQDDYDTVKSLAGDTPWKQYNELFSGPQALDRQFGKNILFTPKIISISLTETGGQKFATVRLSVQQRDLRTESKLRAVHKVATLRYEYEPRLFISEQAAIDNPFGFTVLGYQTDNEFIGGEQ</sequence>
<dbReference type="RefSeq" id="WP_011630699.1">
    <property type="nucleotide sequence ID" value="NZ_QICQ01000025.1"/>
</dbReference>
<comment type="caution">
    <text evidence="7">The sequence shown here is derived from an EMBL/GenBank/DDBJ whole genome shotgun (WGS) entry which is preliminary data.</text>
</comment>
<dbReference type="InterPro" id="IPR032710">
    <property type="entry name" value="NTF2-like_dom_sf"/>
</dbReference>
<keyword evidence="4 5" id="KW-0472">Membrane</keyword>
<keyword evidence="2 5" id="KW-0812">Transmembrane</keyword>
<dbReference type="EMBL" id="QICQ01000025">
    <property type="protein sequence ID" value="PXV79091.1"/>
    <property type="molecule type" value="Genomic_DNA"/>
</dbReference>
<keyword evidence="3 5" id="KW-1133">Transmembrane helix</keyword>
<evidence type="ECO:0000256" key="3">
    <source>
        <dbReference type="ARBA" id="ARBA00022989"/>
    </source>
</evidence>
<dbReference type="SUPFAM" id="SSF54427">
    <property type="entry name" value="NTF2-like"/>
    <property type="match status" value="1"/>
</dbReference>
<evidence type="ECO:0000256" key="4">
    <source>
        <dbReference type="ARBA" id="ARBA00023136"/>
    </source>
</evidence>
<name>A0ABX5M8E6_9PROT</name>
<keyword evidence="8" id="KW-1185">Reference proteome</keyword>